<reference evidence="1" key="1">
    <citation type="submission" date="2021-06" db="EMBL/GenBank/DDBJ databases">
        <title>Propagation of a rapidly emergent carbapenem-resistant Acinetobacter baumannii lineage by various extra-hospital transmission networks.</title>
        <authorList>
            <person name="Calix J."/>
        </authorList>
    </citation>
    <scope>NUCLEOTIDE SEQUENCE</scope>
    <source>
        <strain evidence="1">WU_MDCI_Aw63</strain>
    </source>
</reference>
<gene>
    <name evidence="1" type="ORF">KTH64_16040</name>
</gene>
<organism evidence="1 2">
    <name type="scientific">Acinetobacter junii</name>
    <dbReference type="NCBI Taxonomy" id="40215"/>
    <lineage>
        <taxon>Bacteria</taxon>
        <taxon>Pseudomonadati</taxon>
        <taxon>Pseudomonadota</taxon>
        <taxon>Gammaproteobacteria</taxon>
        <taxon>Moraxellales</taxon>
        <taxon>Moraxellaceae</taxon>
        <taxon>Acinetobacter</taxon>
    </lineage>
</organism>
<dbReference type="EMBL" id="JAHPRE010000091">
    <property type="protein sequence ID" value="MCU4398416.1"/>
    <property type="molecule type" value="Genomic_DNA"/>
</dbReference>
<comment type="caution">
    <text evidence="1">The sequence shown here is derived from an EMBL/GenBank/DDBJ whole genome shotgun (WGS) entry which is preliminary data.</text>
</comment>
<name>A0AAW5RGI2_ACIJU</name>
<dbReference type="Proteomes" id="UP001208534">
    <property type="component" value="Unassembled WGS sequence"/>
</dbReference>
<sequence>MDFISESATIYSGKRFIGYGVVDRFEDNRVFGRLEDGQPFMCFASDVEVLTERNQEVGDDSHIENHISPLCKVEVK</sequence>
<dbReference type="AlphaFoldDB" id="A0AAW5RGI2"/>
<evidence type="ECO:0000313" key="2">
    <source>
        <dbReference type="Proteomes" id="UP001208534"/>
    </source>
</evidence>
<proteinExistence type="predicted"/>
<accession>A0AAW5RGI2</accession>
<dbReference type="RefSeq" id="WP_262579571.1">
    <property type="nucleotide sequence ID" value="NZ_JAHPRE010000091.1"/>
</dbReference>
<protein>
    <recommendedName>
        <fullName evidence="3">Cold shock domain-containing protein</fullName>
    </recommendedName>
</protein>
<evidence type="ECO:0000313" key="1">
    <source>
        <dbReference type="EMBL" id="MCU4398416.1"/>
    </source>
</evidence>
<evidence type="ECO:0008006" key="3">
    <source>
        <dbReference type="Google" id="ProtNLM"/>
    </source>
</evidence>